<protein>
    <submittedName>
        <fullName evidence="10">Transcriptional activator protein CzcR</fullName>
    </submittedName>
</protein>
<dbReference type="HOGENOM" id="CLU_000445_30_1_6"/>
<dbReference type="PROSITE" id="PS51755">
    <property type="entry name" value="OMPR_PHOB"/>
    <property type="match status" value="1"/>
</dbReference>
<keyword evidence="4 7" id="KW-0238">DNA-binding</keyword>
<dbReference type="FunFam" id="1.10.10.10:FF:000058">
    <property type="entry name" value="DNA-binding response OmpR family regulator"/>
    <property type="match status" value="1"/>
</dbReference>
<dbReference type="Gene3D" id="1.10.10.10">
    <property type="entry name" value="Winged helix-like DNA-binding domain superfamily/Winged helix DNA-binding domain"/>
    <property type="match status" value="1"/>
</dbReference>
<dbReference type="Gene3D" id="3.40.50.2300">
    <property type="match status" value="1"/>
</dbReference>
<feature type="domain" description="Response regulatory" evidence="8">
    <location>
        <begin position="80"/>
        <end position="194"/>
    </location>
</feature>
<dbReference type="InterPro" id="IPR001789">
    <property type="entry name" value="Sig_transdc_resp-reg_receiver"/>
</dbReference>
<keyword evidence="3" id="KW-0805">Transcription regulation</keyword>
<gene>
    <name evidence="10" type="primary">czcR4</name>
    <name evidence="10" type="ORF">PFLCHA0_c50690</name>
</gene>
<dbReference type="InterPro" id="IPR036388">
    <property type="entry name" value="WH-like_DNA-bd_sf"/>
</dbReference>
<dbReference type="Proteomes" id="UP000013940">
    <property type="component" value="Chromosome"/>
</dbReference>
<dbReference type="Pfam" id="PF00072">
    <property type="entry name" value="Response_reg"/>
    <property type="match status" value="1"/>
</dbReference>
<dbReference type="GO" id="GO:0000156">
    <property type="term" value="F:phosphorelay response regulator activity"/>
    <property type="evidence" value="ECO:0007669"/>
    <property type="project" value="TreeGrafter"/>
</dbReference>
<dbReference type="GO" id="GO:0000976">
    <property type="term" value="F:transcription cis-regulatory region binding"/>
    <property type="evidence" value="ECO:0007669"/>
    <property type="project" value="TreeGrafter"/>
</dbReference>
<dbReference type="KEGG" id="pprc:PFLCHA0_c50690"/>
<accession>A0A2C9ETK5</accession>
<evidence type="ECO:0000256" key="1">
    <source>
        <dbReference type="ARBA" id="ARBA00022553"/>
    </source>
</evidence>
<evidence type="ECO:0000256" key="7">
    <source>
        <dbReference type="PROSITE-ProRule" id="PRU01091"/>
    </source>
</evidence>
<keyword evidence="5" id="KW-0804">Transcription</keyword>
<dbReference type="Gene3D" id="6.10.250.690">
    <property type="match status" value="1"/>
</dbReference>
<dbReference type="PROSITE" id="PS50110">
    <property type="entry name" value="RESPONSE_REGULATORY"/>
    <property type="match status" value="1"/>
</dbReference>
<evidence type="ECO:0000256" key="2">
    <source>
        <dbReference type="ARBA" id="ARBA00023012"/>
    </source>
</evidence>
<dbReference type="AlphaFoldDB" id="A0A2C9ETK5"/>
<dbReference type="PANTHER" id="PTHR48111:SF22">
    <property type="entry name" value="REGULATOR OF RPOS"/>
    <property type="match status" value="1"/>
</dbReference>
<evidence type="ECO:0000256" key="5">
    <source>
        <dbReference type="ARBA" id="ARBA00023163"/>
    </source>
</evidence>
<sequence>MGAPDGRTQAIRPRRINTSRMPLSTEDRFMAVPRSAVKKSLSLESAGLTAGKHQWKSLGFRYPSGHRVPRVQGDVSVHIHLLLVEDNLDLANTVIEYLEIGGIVCDHASNGQTGLNLALSQHYDVILLDIMLPRLDGQQLCEQLRQNGSQTPILMLTSLDALSDKLASFAAGADDYLVKPFELAELVARIRALSLRRSGQASRLQVADLVMELTTRKVSRAGQELHLSPICWTLLECLMRASPEPVTRERLEATIWGDEPPDSNTLKVHMHRLRKTVDKSFDQPLIHTLPGIGIQLRSHA</sequence>
<dbReference type="eggNOG" id="COG0745">
    <property type="taxonomic scope" value="Bacteria"/>
</dbReference>
<keyword evidence="2" id="KW-0902">Two-component regulatory system</keyword>
<evidence type="ECO:0000259" key="9">
    <source>
        <dbReference type="PROSITE" id="PS51755"/>
    </source>
</evidence>
<evidence type="ECO:0000256" key="4">
    <source>
        <dbReference type="ARBA" id="ARBA00023125"/>
    </source>
</evidence>
<organism evidence="10 11">
    <name type="scientific">Pseudomonas protegens (strain DSM 19095 / LMG 27888 / CFBP 6595 / CHA0)</name>
    <dbReference type="NCBI Taxonomy" id="1124983"/>
    <lineage>
        <taxon>Bacteria</taxon>
        <taxon>Pseudomonadati</taxon>
        <taxon>Pseudomonadota</taxon>
        <taxon>Gammaproteobacteria</taxon>
        <taxon>Pseudomonadales</taxon>
        <taxon>Pseudomonadaceae</taxon>
        <taxon>Pseudomonas</taxon>
    </lineage>
</organism>
<dbReference type="SUPFAM" id="SSF46894">
    <property type="entry name" value="C-terminal effector domain of the bipartite response regulators"/>
    <property type="match status" value="1"/>
</dbReference>
<dbReference type="GO" id="GO:0006355">
    <property type="term" value="P:regulation of DNA-templated transcription"/>
    <property type="evidence" value="ECO:0007669"/>
    <property type="project" value="InterPro"/>
</dbReference>
<feature type="DNA-binding region" description="OmpR/PhoB-type" evidence="7">
    <location>
        <begin position="201"/>
        <end position="298"/>
    </location>
</feature>
<evidence type="ECO:0000256" key="3">
    <source>
        <dbReference type="ARBA" id="ARBA00023015"/>
    </source>
</evidence>
<reference evidence="11" key="1">
    <citation type="journal article" date="2014" name="Genome Announc.">
        <title>Full-genome sequence of the plant growth-promoting bacterium Pseudomonas protegens CHA0.</title>
        <authorList>
            <person name="Jousset A."/>
            <person name="Schuldes J."/>
            <person name="Keel C."/>
            <person name="Maurhofer M."/>
            <person name="Daniel R."/>
            <person name="Scheu S."/>
            <person name="Thuermer A."/>
        </authorList>
    </citation>
    <scope>NUCLEOTIDE SEQUENCE [LARGE SCALE GENOMIC DNA]</scope>
    <source>
        <strain evidence="11">DSM 19095 / LMG 27888 / CFBP 6595 / CHA0</strain>
    </source>
</reference>
<dbReference type="PANTHER" id="PTHR48111">
    <property type="entry name" value="REGULATOR OF RPOS"/>
    <property type="match status" value="1"/>
</dbReference>
<feature type="modified residue" description="4-aspartylphosphate" evidence="6">
    <location>
        <position position="129"/>
    </location>
</feature>
<dbReference type="InterPro" id="IPR016032">
    <property type="entry name" value="Sig_transdc_resp-reg_C-effctor"/>
</dbReference>
<dbReference type="CDD" id="cd00383">
    <property type="entry name" value="trans_reg_C"/>
    <property type="match status" value="1"/>
</dbReference>
<keyword evidence="1 6" id="KW-0597">Phosphoprotein</keyword>
<dbReference type="SMART" id="SM00448">
    <property type="entry name" value="REC"/>
    <property type="match status" value="1"/>
</dbReference>
<dbReference type="SMART" id="SM00862">
    <property type="entry name" value="Trans_reg_C"/>
    <property type="match status" value="1"/>
</dbReference>
<dbReference type="InterPro" id="IPR011006">
    <property type="entry name" value="CheY-like_superfamily"/>
</dbReference>
<dbReference type="InterPro" id="IPR001867">
    <property type="entry name" value="OmpR/PhoB-type_DNA-bd"/>
</dbReference>
<evidence type="ECO:0000259" key="8">
    <source>
        <dbReference type="PROSITE" id="PS50110"/>
    </source>
</evidence>
<dbReference type="EMBL" id="CP003190">
    <property type="protein sequence ID" value="AGL86818.1"/>
    <property type="molecule type" value="Genomic_DNA"/>
</dbReference>
<dbReference type="SUPFAM" id="SSF52172">
    <property type="entry name" value="CheY-like"/>
    <property type="match status" value="1"/>
</dbReference>
<evidence type="ECO:0000313" key="10">
    <source>
        <dbReference type="EMBL" id="AGL86818.1"/>
    </source>
</evidence>
<dbReference type="InterPro" id="IPR039420">
    <property type="entry name" value="WalR-like"/>
</dbReference>
<dbReference type="GO" id="GO:0005829">
    <property type="term" value="C:cytosol"/>
    <property type="evidence" value="ECO:0007669"/>
    <property type="project" value="TreeGrafter"/>
</dbReference>
<evidence type="ECO:0000313" key="11">
    <source>
        <dbReference type="Proteomes" id="UP000013940"/>
    </source>
</evidence>
<name>A0A2C9ETK5_PSEPH</name>
<feature type="domain" description="OmpR/PhoB-type" evidence="9">
    <location>
        <begin position="201"/>
        <end position="298"/>
    </location>
</feature>
<dbReference type="Pfam" id="PF00486">
    <property type="entry name" value="Trans_reg_C"/>
    <property type="match status" value="1"/>
</dbReference>
<dbReference type="GO" id="GO:0032993">
    <property type="term" value="C:protein-DNA complex"/>
    <property type="evidence" value="ECO:0007669"/>
    <property type="project" value="TreeGrafter"/>
</dbReference>
<proteinExistence type="predicted"/>
<evidence type="ECO:0000256" key="6">
    <source>
        <dbReference type="PROSITE-ProRule" id="PRU00169"/>
    </source>
</evidence>